<dbReference type="Proteomes" id="UP000762676">
    <property type="component" value="Unassembled WGS sequence"/>
</dbReference>
<evidence type="ECO:0000313" key="1">
    <source>
        <dbReference type="EMBL" id="GFR76065.1"/>
    </source>
</evidence>
<evidence type="ECO:0000313" key="2">
    <source>
        <dbReference type="Proteomes" id="UP000762676"/>
    </source>
</evidence>
<protein>
    <recommendedName>
        <fullName evidence="3">WAP domain-containing protein</fullName>
    </recommendedName>
</protein>
<reference evidence="1 2" key="1">
    <citation type="journal article" date="2021" name="Elife">
        <title>Chloroplast acquisition without the gene transfer in kleptoplastic sea slugs, Plakobranchus ocellatus.</title>
        <authorList>
            <person name="Maeda T."/>
            <person name="Takahashi S."/>
            <person name="Yoshida T."/>
            <person name="Shimamura S."/>
            <person name="Takaki Y."/>
            <person name="Nagai Y."/>
            <person name="Toyoda A."/>
            <person name="Suzuki Y."/>
            <person name="Arimoto A."/>
            <person name="Ishii H."/>
            <person name="Satoh N."/>
            <person name="Nishiyama T."/>
            <person name="Hasebe M."/>
            <person name="Maruyama T."/>
            <person name="Minagawa J."/>
            <person name="Obokata J."/>
            <person name="Shigenobu S."/>
        </authorList>
    </citation>
    <scope>NUCLEOTIDE SEQUENCE [LARGE SCALE GENOMIC DNA]</scope>
</reference>
<name>A0AAV4FTH1_9GAST</name>
<evidence type="ECO:0008006" key="3">
    <source>
        <dbReference type="Google" id="ProtNLM"/>
    </source>
</evidence>
<accession>A0AAV4FTH1</accession>
<comment type="caution">
    <text evidence="1">The sequence shown here is derived from an EMBL/GenBank/DDBJ whole genome shotgun (WGS) entry which is preliminary data.</text>
</comment>
<proteinExistence type="predicted"/>
<sequence length="95" mass="10497">MLYRQCLPVLRVSTAECRCASIDLWCAGSESDCLRVCCLNGGVSVCLGRLFWTWARHAQPAACLVSPLPTKRAPQLAWHRIKAALAFVSCLFLSK</sequence>
<organism evidence="1 2">
    <name type="scientific">Elysia marginata</name>
    <dbReference type="NCBI Taxonomy" id="1093978"/>
    <lineage>
        <taxon>Eukaryota</taxon>
        <taxon>Metazoa</taxon>
        <taxon>Spiralia</taxon>
        <taxon>Lophotrochozoa</taxon>
        <taxon>Mollusca</taxon>
        <taxon>Gastropoda</taxon>
        <taxon>Heterobranchia</taxon>
        <taxon>Euthyneura</taxon>
        <taxon>Panpulmonata</taxon>
        <taxon>Sacoglossa</taxon>
        <taxon>Placobranchoidea</taxon>
        <taxon>Plakobranchidae</taxon>
        <taxon>Elysia</taxon>
    </lineage>
</organism>
<dbReference type="AlphaFoldDB" id="A0AAV4FTH1"/>
<dbReference type="EMBL" id="BMAT01007997">
    <property type="protein sequence ID" value="GFR76065.1"/>
    <property type="molecule type" value="Genomic_DNA"/>
</dbReference>
<gene>
    <name evidence="1" type="ORF">ElyMa_003936300</name>
</gene>
<keyword evidence="2" id="KW-1185">Reference proteome</keyword>